<evidence type="ECO:0000259" key="1">
    <source>
        <dbReference type="Pfam" id="PF00534"/>
    </source>
</evidence>
<dbReference type="InterPro" id="IPR028098">
    <property type="entry name" value="Glyco_trans_4-like_N"/>
</dbReference>
<accession>A0A1J4VDT0</accession>
<dbReference type="SUPFAM" id="SSF53756">
    <property type="entry name" value="UDP-Glycosyltransferase/glycogen phosphorylase"/>
    <property type="match status" value="1"/>
</dbReference>
<evidence type="ECO:0000259" key="2">
    <source>
        <dbReference type="Pfam" id="PF13439"/>
    </source>
</evidence>
<organism evidence="3 4">
    <name type="scientific">Candidatus Nomurabacteria bacterium CG1_02_47_685</name>
    <dbReference type="NCBI Taxonomy" id="1805282"/>
    <lineage>
        <taxon>Bacteria</taxon>
        <taxon>Candidatus Nomuraibacteriota</taxon>
    </lineage>
</organism>
<dbReference type="Pfam" id="PF13439">
    <property type="entry name" value="Glyco_transf_4"/>
    <property type="match status" value="1"/>
</dbReference>
<dbReference type="AlphaFoldDB" id="A0A1J4VDT0"/>
<comment type="caution">
    <text evidence="3">The sequence shown here is derived from an EMBL/GenBank/DDBJ whole genome shotgun (WGS) entry which is preliminary data.</text>
</comment>
<gene>
    <name evidence="3" type="ORF">AUJ44_02570</name>
</gene>
<dbReference type="Pfam" id="PF00534">
    <property type="entry name" value="Glycos_transf_1"/>
    <property type="match status" value="1"/>
</dbReference>
<protein>
    <recommendedName>
        <fullName evidence="5">Glycosyltransferase family 1 protein</fullName>
    </recommendedName>
</protein>
<dbReference type="InterPro" id="IPR001296">
    <property type="entry name" value="Glyco_trans_1"/>
</dbReference>
<dbReference type="STRING" id="1805282.AUJ44_02570"/>
<dbReference type="GO" id="GO:0016757">
    <property type="term" value="F:glycosyltransferase activity"/>
    <property type="evidence" value="ECO:0007669"/>
    <property type="project" value="InterPro"/>
</dbReference>
<dbReference type="Gene3D" id="3.40.50.2000">
    <property type="entry name" value="Glycogen Phosphorylase B"/>
    <property type="match status" value="2"/>
</dbReference>
<feature type="domain" description="Glycosyltransferase subfamily 4-like N-terminal" evidence="2">
    <location>
        <begin position="19"/>
        <end position="180"/>
    </location>
</feature>
<evidence type="ECO:0008006" key="5">
    <source>
        <dbReference type="Google" id="ProtNLM"/>
    </source>
</evidence>
<name>A0A1J4VDT0_9BACT</name>
<dbReference type="EMBL" id="MNVO01000042">
    <property type="protein sequence ID" value="OIO32343.1"/>
    <property type="molecule type" value="Genomic_DNA"/>
</dbReference>
<feature type="domain" description="Glycosyl transferase family 1" evidence="1">
    <location>
        <begin position="203"/>
        <end position="360"/>
    </location>
</feature>
<sequence length="385" mass="43108">MESTSSKKKILYAITKSNFGGAQRYVYDLTTSLPKNEFDVAIALGGDGLLKTKLEAAKIRCISIPRLGRDIRIFSDIRAFFSLLQIIMREKPDILHLNSSKIGIMGGIAGRIARVDRIIFTAHGWAFTEDRVLVSRTIIRFLQWLTIMLAHETIAVSRETAQWISSMPFAGKKTRVIYNGRSPLRFMAREKARVALIGQKSVLDIGKKPVWVGTIAELHRNKGLEYAIMALALIAERDADTVFMFIVIGEGEERARLEKLIENHKLRDRVFFAGFKEDAPKFLKAFDLFILPSIKEGLPYTLTEAGMAALPVIASHVGGIPEVIEDMRSGILVQPKKPEEIADALIFLAKNKTRAKELGKTLHGNIAERFSPVRMIAETVQLYAQ</sequence>
<evidence type="ECO:0000313" key="3">
    <source>
        <dbReference type="EMBL" id="OIO32343.1"/>
    </source>
</evidence>
<dbReference type="PANTHER" id="PTHR12526:SF630">
    <property type="entry name" value="GLYCOSYLTRANSFERASE"/>
    <property type="match status" value="1"/>
</dbReference>
<dbReference type="Proteomes" id="UP000183206">
    <property type="component" value="Unassembled WGS sequence"/>
</dbReference>
<dbReference type="PANTHER" id="PTHR12526">
    <property type="entry name" value="GLYCOSYLTRANSFERASE"/>
    <property type="match status" value="1"/>
</dbReference>
<reference evidence="3 4" key="1">
    <citation type="journal article" date="2016" name="Environ. Microbiol.">
        <title>Genomic resolution of a cold subsurface aquifer community provides metabolic insights for novel microbes adapted to high CO concentrations.</title>
        <authorList>
            <person name="Probst A.J."/>
            <person name="Castelle C.J."/>
            <person name="Singh A."/>
            <person name="Brown C.T."/>
            <person name="Anantharaman K."/>
            <person name="Sharon I."/>
            <person name="Hug L.A."/>
            <person name="Burstein D."/>
            <person name="Emerson J.B."/>
            <person name="Thomas B.C."/>
            <person name="Banfield J.F."/>
        </authorList>
    </citation>
    <scope>NUCLEOTIDE SEQUENCE [LARGE SCALE GENOMIC DNA]</scope>
    <source>
        <strain evidence="3">CG1_02_47_685</strain>
    </source>
</reference>
<proteinExistence type="predicted"/>
<evidence type="ECO:0000313" key="4">
    <source>
        <dbReference type="Proteomes" id="UP000183206"/>
    </source>
</evidence>